<reference evidence="9" key="1">
    <citation type="submission" date="2021-12" db="EMBL/GenBank/DDBJ databases">
        <title>Convergent genome expansion in fungi linked to evolution of root-endophyte symbiosis.</title>
        <authorList>
            <consortium name="DOE Joint Genome Institute"/>
            <person name="Ke Y.-H."/>
            <person name="Bonito G."/>
            <person name="Liao H.-L."/>
            <person name="Looney B."/>
            <person name="Rojas-Flechas A."/>
            <person name="Nash J."/>
            <person name="Hameed K."/>
            <person name="Schadt C."/>
            <person name="Martin F."/>
            <person name="Crous P.W."/>
            <person name="Miettinen O."/>
            <person name="Magnuson J.K."/>
            <person name="Labbe J."/>
            <person name="Jacobson D."/>
            <person name="Doktycz M.J."/>
            <person name="Veneault-Fourrey C."/>
            <person name="Kuo A."/>
            <person name="Mondo S."/>
            <person name="Calhoun S."/>
            <person name="Riley R."/>
            <person name="Ohm R."/>
            <person name="LaButti K."/>
            <person name="Andreopoulos B."/>
            <person name="Pangilinan J."/>
            <person name="Nolan M."/>
            <person name="Tritt A."/>
            <person name="Clum A."/>
            <person name="Lipzen A."/>
            <person name="Daum C."/>
            <person name="Barry K."/>
            <person name="Grigoriev I.V."/>
            <person name="Vilgalys R."/>
        </authorList>
    </citation>
    <scope>NUCLEOTIDE SEQUENCE</scope>
    <source>
        <strain evidence="9">PMI_201</strain>
    </source>
</reference>
<dbReference type="GO" id="GO:0000981">
    <property type="term" value="F:DNA-binding transcription factor activity, RNA polymerase II-specific"/>
    <property type="evidence" value="ECO:0007669"/>
    <property type="project" value="InterPro"/>
</dbReference>
<evidence type="ECO:0000256" key="3">
    <source>
        <dbReference type="ARBA" id="ARBA00023015"/>
    </source>
</evidence>
<evidence type="ECO:0000256" key="1">
    <source>
        <dbReference type="ARBA" id="ARBA00022723"/>
    </source>
</evidence>
<dbReference type="Gene3D" id="4.10.240.10">
    <property type="entry name" value="Zn(2)-C6 fungal-type DNA-binding domain"/>
    <property type="match status" value="1"/>
</dbReference>
<dbReference type="GO" id="GO:0008270">
    <property type="term" value="F:zinc ion binding"/>
    <property type="evidence" value="ECO:0007669"/>
    <property type="project" value="InterPro"/>
</dbReference>
<sequence length="638" mass="72146">MDKIAQGARRKPNKRAGQVCQRCHEKKIKCDLNLRTEISRRCANCINTDSTCNLRPSRRGRKGRVMRQTQLQDETELLESRQSAPYTSSMEAPLEHNTAQISPLLSQPSLLDSQQHTDVSPLTVQMDGQRHTSYDNPKQRTYIGNTGYMEIFGSESTPVRHTTLDIMPVDCNSTLNAIPDSLLDSYIETYLEFAYVWCPVLDRHILQNPQVFGSPLLQNALALCGTRLRPPLIAHAQPSDHYIRAKNIIYGGQETNPLVQIIAIMLFYWWSPGPPNVASLDTGRWWVSTAIHLAEEIGLHQELCPVETYVGESSGLRRRIWWTLFARDRIVAMAQGRPCFIDPDYCNVPMVTLEDFPDPQDSRALIFIHWVKMWEIVGRIHKKMYQSKGVLLHKPTMLQDLIDWIHSLPASLQLPFNTNRTIGFNRDVYDLHLGYLTIVILLHMEKNERSIPTASSPAIIAASCIARIFKDYLARGSVRFLLTQTTWSIAVAMLALLHARRMGGLALYIDDEIRTLHSALTQLAPFSYPGKMFSQGIQKLLDKENASMSFEPLHPGPHGGGMEHHNSSSVVHEIYPDHGLEWMDLFPYLSTHTSPLIGALLSSGDSEFPPCDQELAPDILLVLQDLLSEHQGFYPGIL</sequence>
<dbReference type="GO" id="GO:0006351">
    <property type="term" value="P:DNA-templated transcription"/>
    <property type="evidence" value="ECO:0007669"/>
    <property type="project" value="InterPro"/>
</dbReference>
<protein>
    <recommendedName>
        <fullName evidence="8">Zn(2)-C6 fungal-type domain-containing protein</fullName>
    </recommendedName>
</protein>
<dbReference type="InterPro" id="IPR052073">
    <property type="entry name" value="Amide_Lactam_Regulators"/>
</dbReference>
<name>A0AAD4PSH7_9EURO</name>
<evidence type="ECO:0000256" key="7">
    <source>
        <dbReference type="SAM" id="MobiDB-lite"/>
    </source>
</evidence>
<proteinExistence type="predicted"/>
<feature type="region of interest" description="Disordered" evidence="7">
    <location>
        <begin position="57"/>
        <end position="90"/>
    </location>
</feature>
<keyword evidence="1" id="KW-0479">Metal-binding</keyword>
<dbReference type="CDD" id="cd00067">
    <property type="entry name" value="GAL4"/>
    <property type="match status" value="1"/>
</dbReference>
<dbReference type="RefSeq" id="XP_046065392.1">
    <property type="nucleotide sequence ID" value="XM_046222563.1"/>
</dbReference>
<dbReference type="PROSITE" id="PS50048">
    <property type="entry name" value="ZN2_CY6_FUNGAL_2"/>
    <property type="match status" value="1"/>
</dbReference>
<dbReference type="PANTHER" id="PTHR47171">
    <property type="entry name" value="FARA-RELATED"/>
    <property type="match status" value="1"/>
</dbReference>
<dbReference type="InterPro" id="IPR001138">
    <property type="entry name" value="Zn2Cys6_DnaBD"/>
</dbReference>
<dbReference type="CDD" id="cd12148">
    <property type="entry name" value="fungal_TF_MHR"/>
    <property type="match status" value="1"/>
</dbReference>
<keyword evidence="2" id="KW-0862">Zinc</keyword>
<keyword evidence="6" id="KW-0539">Nucleus</keyword>
<dbReference type="SMART" id="SM00906">
    <property type="entry name" value="Fungal_trans"/>
    <property type="match status" value="1"/>
</dbReference>
<accession>A0AAD4PSH7</accession>
<dbReference type="GeneID" id="70252849"/>
<evidence type="ECO:0000256" key="2">
    <source>
        <dbReference type="ARBA" id="ARBA00022833"/>
    </source>
</evidence>
<dbReference type="SUPFAM" id="SSF57701">
    <property type="entry name" value="Zn2/Cys6 DNA-binding domain"/>
    <property type="match status" value="1"/>
</dbReference>
<dbReference type="Proteomes" id="UP001201262">
    <property type="component" value="Unassembled WGS sequence"/>
</dbReference>
<evidence type="ECO:0000256" key="5">
    <source>
        <dbReference type="ARBA" id="ARBA00023163"/>
    </source>
</evidence>
<dbReference type="PROSITE" id="PS00463">
    <property type="entry name" value="ZN2_CY6_FUNGAL_1"/>
    <property type="match status" value="1"/>
</dbReference>
<dbReference type="InterPro" id="IPR036864">
    <property type="entry name" value="Zn2-C6_fun-type_DNA-bd_sf"/>
</dbReference>
<evidence type="ECO:0000313" key="10">
    <source>
        <dbReference type="Proteomes" id="UP001201262"/>
    </source>
</evidence>
<comment type="caution">
    <text evidence="9">The sequence shown here is derived from an EMBL/GenBank/DDBJ whole genome shotgun (WGS) entry which is preliminary data.</text>
</comment>
<feature type="compositionally biased region" description="Polar residues" evidence="7">
    <location>
        <begin position="80"/>
        <end position="90"/>
    </location>
</feature>
<feature type="domain" description="Zn(2)-C6 fungal-type" evidence="8">
    <location>
        <begin position="19"/>
        <end position="54"/>
    </location>
</feature>
<evidence type="ECO:0000256" key="6">
    <source>
        <dbReference type="ARBA" id="ARBA00023242"/>
    </source>
</evidence>
<evidence type="ECO:0000256" key="4">
    <source>
        <dbReference type="ARBA" id="ARBA00023125"/>
    </source>
</evidence>
<dbReference type="PANTHER" id="PTHR47171:SF5">
    <property type="entry name" value="ZN(II)2CYS6 TRANSCRIPTION FACTOR (EUROFUNG)"/>
    <property type="match status" value="1"/>
</dbReference>
<keyword evidence="5" id="KW-0804">Transcription</keyword>
<evidence type="ECO:0000313" key="9">
    <source>
        <dbReference type="EMBL" id="KAH8688966.1"/>
    </source>
</evidence>
<dbReference type="GO" id="GO:0003677">
    <property type="term" value="F:DNA binding"/>
    <property type="evidence" value="ECO:0007669"/>
    <property type="project" value="UniProtKB-KW"/>
</dbReference>
<dbReference type="Pfam" id="PF04082">
    <property type="entry name" value="Fungal_trans"/>
    <property type="match status" value="1"/>
</dbReference>
<organism evidence="9 10">
    <name type="scientific">Talaromyces proteolyticus</name>
    <dbReference type="NCBI Taxonomy" id="1131652"/>
    <lineage>
        <taxon>Eukaryota</taxon>
        <taxon>Fungi</taxon>
        <taxon>Dikarya</taxon>
        <taxon>Ascomycota</taxon>
        <taxon>Pezizomycotina</taxon>
        <taxon>Eurotiomycetes</taxon>
        <taxon>Eurotiomycetidae</taxon>
        <taxon>Eurotiales</taxon>
        <taxon>Trichocomaceae</taxon>
        <taxon>Talaromyces</taxon>
        <taxon>Talaromyces sect. Bacilispori</taxon>
    </lineage>
</organism>
<keyword evidence="10" id="KW-1185">Reference proteome</keyword>
<keyword evidence="4" id="KW-0238">DNA-binding</keyword>
<dbReference type="EMBL" id="JAJTJA010000016">
    <property type="protein sequence ID" value="KAH8688966.1"/>
    <property type="molecule type" value="Genomic_DNA"/>
</dbReference>
<dbReference type="InterPro" id="IPR007219">
    <property type="entry name" value="XnlR_reg_dom"/>
</dbReference>
<dbReference type="AlphaFoldDB" id="A0AAD4PSH7"/>
<evidence type="ECO:0000259" key="8">
    <source>
        <dbReference type="PROSITE" id="PS50048"/>
    </source>
</evidence>
<keyword evidence="3" id="KW-0805">Transcription regulation</keyword>
<gene>
    <name evidence="9" type="ORF">BGW36DRAFT_75809</name>
</gene>
<dbReference type="SMART" id="SM00066">
    <property type="entry name" value="GAL4"/>
    <property type="match status" value="1"/>
</dbReference>